<protein>
    <recommendedName>
        <fullName evidence="5">Mid2 domain-containing protein</fullName>
    </recommendedName>
</protein>
<dbReference type="EMBL" id="KN847317">
    <property type="protein sequence ID" value="KIW61356.1"/>
    <property type="molecule type" value="Genomic_DNA"/>
</dbReference>
<keyword evidence="2" id="KW-1133">Transmembrane helix</keyword>
<evidence type="ECO:0000256" key="1">
    <source>
        <dbReference type="SAM" id="MobiDB-lite"/>
    </source>
</evidence>
<evidence type="ECO:0000313" key="4">
    <source>
        <dbReference type="Proteomes" id="UP000054342"/>
    </source>
</evidence>
<dbReference type="AlphaFoldDB" id="A0A0D2C8R2"/>
<sequence length="220" mass="24504">MIEVRSPGQGTEYIPVVPATTDQWATSSVWTTEATTPVWTSWTSSWTPTSNWVWTTSTTPCTTSTWTPIWTTSTPYTTTLITTPCCTETVAPGVTTSPSEGIVVHHNNGGLSPGAVGGIVIGAFFGVLLLFLLCIFCFRARRRNAYYVDDESSEDSRDRHRPRPVDPYGGRPMTFAGGGNQRETKVVITKSQRMFVRPPPAKRERIERIRRERMVVVDED</sequence>
<evidence type="ECO:0000256" key="2">
    <source>
        <dbReference type="SAM" id="Phobius"/>
    </source>
</evidence>
<gene>
    <name evidence="3" type="ORF">PV05_01487</name>
</gene>
<evidence type="ECO:0008006" key="5">
    <source>
        <dbReference type="Google" id="ProtNLM"/>
    </source>
</evidence>
<keyword evidence="2" id="KW-0812">Transmembrane</keyword>
<dbReference type="Proteomes" id="UP000054342">
    <property type="component" value="Unassembled WGS sequence"/>
</dbReference>
<dbReference type="STRING" id="348802.A0A0D2C8R2"/>
<accession>A0A0D2C8R2</accession>
<proteinExistence type="predicted"/>
<name>A0A0D2C8R2_9EURO</name>
<reference evidence="3 4" key="1">
    <citation type="submission" date="2015-01" db="EMBL/GenBank/DDBJ databases">
        <title>The Genome Sequence of Exophiala xenobiotica CBS118157.</title>
        <authorList>
            <consortium name="The Broad Institute Genomics Platform"/>
            <person name="Cuomo C."/>
            <person name="de Hoog S."/>
            <person name="Gorbushina A."/>
            <person name="Stielow B."/>
            <person name="Teixiera M."/>
            <person name="Abouelleil A."/>
            <person name="Chapman S.B."/>
            <person name="Priest M."/>
            <person name="Young S.K."/>
            <person name="Wortman J."/>
            <person name="Nusbaum C."/>
            <person name="Birren B."/>
        </authorList>
    </citation>
    <scope>NUCLEOTIDE SEQUENCE [LARGE SCALE GENOMIC DNA]</scope>
    <source>
        <strain evidence="3 4">CBS 118157</strain>
    </source>
</reference>
<evidence type="ECO:0000313" key="3">
    <source>
        <dbReference type="EMBL" id="KIW61356.1"/>
    </source>
</evidence>
<keyword evidence="2" id="KW-0472">Membrane</keyword>
<dbReference type="HOGENOM" id="CLU_1323625_0_0_1"/>
<dbReference type="OrthoDB" id="4121286at2759"/>
<keyword evidence="4" id="KW-1185">Reference proteome</keyword>
<dbReference type="RefSeq" id="XP_013321940.1">
    <property type="nucleotide sequence ID" value="XM_013466486.1"/>
</dbReference>
<dbReference type="GeneID" id="25323395"/>
<feature type="region of interest" description="Disordered" evidence="1">
    <location>
        <begin position="149"/>
        <end position="183"/>
    </location>
</feature>
<organism evidence="3 4">
    <name type="scientific">Exophiala xenobiotica</name>
    <dbReference type="NCBI Taxonomy" id="348802"/>
    <lineage>
        <taxon>Eukaryota</taxon>
        <taxon>Fungi</taxon>
        <taxon>Dikarya</taxon>
        <taxon>Ascomycota</taxon>
        <taxon>Pezizomycotina</taxon>
        <taxon>Eurotiomycetes</taxon>
        <taxon>Chaetothyriomycetidae</taxon>
        <taxon>Chaetothyriales</taxon>
        <taxon>Herpotrichiellaceae</taxon>
        <taxon>Exophiala</taxon>
    </lineage>
</organism>
<feature type="transmembrane region" description="Helical" evidence="2">
    <location>
        <begin position="115"/>
        <end position="138"/>
    </location>
</feature>